<keyword evidence="2" id="KW-1133">Transmembrane helix</keyword>
<evidence type="ECO:0000313" key="4">
    <source>
        <dbReference type="EMBL" id="WVX47388.1"/>
    </source>
</evidence>
<dbReference type="InterPro" id="IPR036188">
    <property type="entry name" value="FAD/NAD-bd_sf"/>
</dbReference>
<evidence type="ECO:0000256" key="2">
    <source>
        <dbReference type="SAM" id="Phobius"/>
    </source>
</evidence>
<dbReference type="PANTHER" id="PTHR13847">
    <property type="entry name" value="SARCOSINE DEHYDROGENASE-RELATED"/>
    <property type="match status" value="1"/>
</dbReference>
<feature type="domain" description="FAD dependent oxidoreductase" evidence="3">
    <location>
        <begin position="4"/>
        <end position="393"/>
    </location>
</feature>
<sequence>MTQKIIIIGAGIVGVSTGIWLRRFGADVTILDRAAPGQGTSYGNAGVLAACSMVPVTTPGLLRKAPGMLMNRDFPLFLRASYSPKLAPWLMKYLSHANDADTRRIAEGLTPIVADTVEQHKALTDGTDAAHWISDSDYHFAYVSRAAFDADSYVWSLRHQTGFVPTLHEGAAVQGQEPNLSGAIGCLASVKDHGFIRDPGGYVASLAEVFTQMGGDIRQTEVVDFDLSGGRITSVITKDGAMLCDAAVLATGVWSKPLMKKLGISVPLESERGYHIVFEGAENGPLAPTMVASGKFVATPMAAGLRCAGIVEFGGLEAGPSKAPFELLRRKVAEAYPSLTHTRQDEWMGHRPAPSDSLPLIGEIAQSGVMTAFGHHHIGLTGGPKTGRLVAELLSGRRPNIDMQVYTPNRFAQS</sequence>
<proteinExistence type="predicted"/>
<keyword evidence="1 4" id="KW-0560">Oxidoreductase</keyword>
<dbReference type="RefSeq" id="WP_187429058.1">
    <property type="nucleotide sequence ID" value="NZ_CP143423.1"/>
</dbReference>
<dbReference type="Gene3D" id="3.30.9.10">
    <property type="entry name" value="D-Amino Acid Oxidase, subunit A, domain 2"/>
    <property type="match status" value="1"/>
</dbReference>
<reference evidence="5" key="2">
    <citation type="submission" date="2024-01" db="EMBL/GenBank/DDBJ databases">
        <title>Roseobacter fucihabitans sp. nov., isolated from the brown alga Fucus spiralis.</title>
        <authorList>
            <person name="Hahnke S."/>
            <person name="Berger M."/>
            <person name="Schlingloff A."/>
            <person name="Athale I."/>
            <person name="Neumann-Schaal M."/>
            <person name="Adenaya A."/>
            <person name="Poehlein A."/>
            <person name="Daniel R."/>
            <person name="Pertersen J."/>
            <person name="Brinkhoff T."/>
        </authorList>
    </citation>
    <scope>NUCLEOTIDE SEQUENCE [LARGE SCALE GENOMIC DNA]</scope>
    <source>
        <strain evidence="5">B14</strain>
    </source>
</reference>
<dbReference type="PANTHER" id="PTHR13847:SF289">
    <property type="entry name" value="GLYCINE OXIDASE"/>
    <property type="match status" value="1"/>
</dbReference>
<dbReference type="GO" id="GO:0016491">
    <property type="term" value="F:oxidoreductase activity"/>
    <property type="evidence" value="ECO:0007669"/>
    <property type="project" value="UniProtKB-KW"/>
</dbReference>
<dbReference type="Pfam" id="PF01266">
    <property type="entry name" value="DAO"/>
    <property type="match status" value="1"/>
</dbReference>
<dbReference type="EC" id="1.4.99.-" evidence="4"/>
<dbReference type="EMBL" id="CP143423">
    <property type="protein sequence ID" value="WVX47388.1"/>
    <property type="molecule type" value="Genomic_DNA"/>
</dbReference>
<evidence type="ECO:0000256" key="1">
    <source>
        <dbReference type="ARBA" id="ARBA00023002"/>
    </source>
</evidence>
<feature type="transmembrane region" description="Helical" evidence="2">
    <location>
        <begin position="5"/>
        <end position="22"/>
    </location>
</feature>
<evidence type="ECO:0000313" key="5">
    <source>
        <dbReference type="Proteomes" id="UP001318682"/>
    </source>
</evidence>
<reference evidence="4 5" key="1">
    <citation type="submission" date="2015-07" db="EMBL/GenBank/DDBJ databases">
        <authorList>
            <person name="Voget S."/>
            <person name="Dogs M."/>
            <person name="Brinkhoff T.H."/>
            <person name="Daniel R."/>
        </authorList>
    </citation>
    <scope>NUCLEOTIDE SEQUENCE [LARGE SCALE GENOMIC DNA]</scope>
    <source>
        <strain evidence="4 5">B14</strain>
    </source>
</reference>
<organism evidence="4 5">
    <name type="scientific">Roseobacter fucihabitans</name>
    <dbReference type="NCBI Taxonomy" id="1537242"/>
    <lineage>
        <taxon>Bacteria</taxon>
        <taxon>Pseudomonadati</taxon>
        <taxon>Pseudomonadota</taxon>
        <taxon>Alphaproteobacteria</taxon>
        <taxon>Rhodobacterales</taxon>
        <taxon>Roseobacteraceae</taxon>
        <taxon>Roseobacter</taxon>
    </lineage>
</organism>
<gene>
    <name evidence="4" type="primary">dadA1</name>
    <name evidence="4" type="ORF">ROLI_004550</name>
</gene>
<dbReference type="Proteomes" id="UP001318682">
    <property type="component" value="Chromosome"/>
</dbReference>
<dbReference type="SUPFAM" id="SSF51905">
    <property type="entry name" value="FAD/NAD(P)-binding domain"/>
    <property type="match status" value="1"/>
</dbReference>
<accession>A0ABZ2BMZ1</accession>
<name>A0ABZ2BMZ1_9RHOB</name>
<protein>
    <submittedName>
        <fullName evidence="4">D-amino acid dehydrogenase 1</fullName>
        <ecNumber evidence="4">1.4.99.-</ecNumber>
    </submittedName>
</protein>
<evidence type="ECO:0000259" key="3">
    <source>
        <dbReference type="Pfam" id="PF01266"/>
    </source>
</evidence>
<keyword evidence="5" id="KW-1185">Reference proteome</keyword>
<dbReference type="SUPFAM" id="SSF54373">
    <property type="entry name" value="FAD-linked reductases, C-terminal domain"/>
    <property type="match status" value="1"/>
</dbReference>
<dbReference type="Gene3D" id="3.50.50.60">
    <property type="entry name" value="FAD/NAD(P)-binding domain"/>
    <property type="match status" value="2"/>
</dbReference>
<dbReference type="InterPro" id="IPR006076">
    <property type="entry name" value="FAD-dep_OxRdtase"/>
</dbReference>
<keyword evidence="2" id="KW-0812">Transmembrane</keyword>
<keyword evidence="2" id="KW-0472">Membrane</keyword>